<evidence type="ECO:0000256" key="1">
    <source>
        <dbReference type="SAM" id="Phobius"/>
    </source>
</evidence>
<sequence length="131" mass="14777">MTLTTPALLFPAISLLLLAYTNRFLVLAQLIRELNEREGAQVRQLVVRQIANLKKRIVLIRSMQAYGVLSFLLCTLSMFCLFMLWELAGQLSFAASLIALLVSLALSLYEIQISCDAINIELESMQERTKP</sequence>
<dbReference type="RefSeq" id="WP_091343395.1">
    <property type="nucleotide sequence ID" value="NZ_FNRM01000006.1"/>
</dbReference>
<protein>
    <recommendedName>
        <fullName evidence="4">II family cellulose-binding protein</fullName>
    </recommendedName>
</protein>
<dbReference type="STRING" id="152573.SAMN04488051_106121"/>
<organism evidence="2 3">
    <name type="scientific">Alkalimonas amylolytica</name>
    <dbReference type="NCBI Taxonomy" id="152573"/>
    <lineage>
        <taxon>Bacteria</taxon>
        <taxon>Pseudomonadati</taxon>
        <taxon>Pseudomonadota</taxon>
        <taxon>Gammaproteobacteria</taxon>
        <taxon>Alkalimonas</taxon>
    </lineage>
</organism>
<keyword evidence="3" id="KW-1185">Reference proteome</keyword>
<dbReference type="Proteomes" id="UP000198773">
    <property type="component" value="Unassembled WGS sequence"/>
</dbReference>
<dbReference type="Pfam" id="PF11026">
    <property type="entry name" value="DUF2721"/>
    <property type="match status" value="1"/>
</dbReference>
<keyword evidence="1" id="KW-0472">Membrane</keyword>
<proteinExistence type="predicted"/>
<evidence type="ECO:0008006" key="4">
    <source>
        <dbReference type="Google" id="ProtNLM"/>
    </source>
</evidence>
<keyword evidence="1" id="KW-1133">Transmembrane helix</keyword>
<dbReference type="AlphaFoldDB" id="A0A1H4DZS5"/>
<evidence type="ECO:0000313" key="3">
    <source>
        <dbReference type="Proteomes" id="UP000198773"/>
    </source>
</evidence>
<feature type="transmembrane region" description="Helical" evidence="1">
    <location>
        <begin position="91"/>
        <end position="109"/>
    </location>
</feature>
<dbReference type="EMBL" id="FNRM01000006">
    <property type="protein sequence ID" value="SEA78136.1"/>
    <property type="molecule type" value="Genomic_DNA"/>
</dbReference>
<feature type="transmembrane region" description="Helical" evidence="1">
    <location>
        <begin position="6"/>
        <end position="28"/>
    </location>
</feature>
<feature type="transmembrane region" description="Helical" evidence="1">
    <location>
        <begin position="65"/>
        <end position="85"/>
    </location>
</feature>
<name>A0A1H4DZS5_ALKAM</name>
<dbReference type="OrthoDB" id="9813525at2"/>
<gene>
    <name evidence="2" type="ORF">SAMN04488051_106121</name>
</gene>
<reference evidence="2 3" key="1">
    <citation type="submission" date="2016-10" db="EMBL/GenBank/DDBJ databases">
        <authorList>
            <person name="de Groot N.N."/>
        </authorList>
    </citation>
    <scope>NUCLEOTIDE SEQUENCE [LARGE SCALE GENOMIC DNA]</scope>
    <source>
        <strain evidence="2 3">CGMCC 1.3430</strain>
    </source>
</reference>
<keyword evidence="1" id="KW-0812">Transmembrane</keyword>
<dbReference type="InterPro" id="IPR021279">
    <property type="entry name" value="DUF2721"/>
</dbReference>
<evidence type="ECO:0000313" key="2">
    <source>
        <dbReference type="EMBL" id="SEA78136.1"/>
    </source>
</evidence>
<accession>A0A1H4DZS5</accession>